<gene>
    <name evidence="15" type="ORF">PACTADRAFT_82780</name>
</gene>
<evidence type="ECO:0000313" key="15">
    <source>
        <dbReference type="EMBL" id="ODV93458.1"/>
    </source>
</evidence>
<dbReference type="GO" id="GO:0042144">
    <property type="term" value="P:vacuole fusion, non-autophagic"/>
    <property type="evidence" value="ECO:0007669"/>
    <property type="project" value="UniProtKB-ARBA"/>
</dbReference>
<comment type="function">
    <text evidence="10">Cooperates for the ATP-dependent vacuolar transport of bilirubin and glutathione conjugates.</text>
</comment>
<evidence type="ECO:0000256" key="12">
    <source>
        <dbReference type="SAM" id="Phobius"/>
    </source>
</evidence>
<dbReference type="Gene3D" id="3.40.50.300">
    <property type="entry name" value="P-loop containing nucleotide triphosphate hydrolases"/>
    <property type="match status" value="2"/>
</dbReference>
<proteinExistence type="predicted"/>
<dbReference type="PROSITE" id="PS50929">
    <property type="entry name" value="ABC_TM1F"/>
    <property type="match status" value="2"/>
</dbReference>
<feature type="domain" description="ABC transmembrane type-1" evidence="14">
    <location>
        <begin position="1030"/>
        <end position="1313"/>
    </location>
</feature>
<feature type="transmembrane region" description="Helical" evidence="12">
    <location>
        <begin position="199"/>
        <end position="217"/>
    </location>
</feature>
<feature type="transmembrane region" description="Helical" evidence="12">
    <location>
        <begin position="101"/>
        <end position="118"/>
    </location>
</feature>
<dbReference type="SMART" id="SM00382">
    <property type="entry name" value="AAA"/>
    <property type="match status" value="2"/>
</dbReference>
<evidence type="ECO:0000256" key="8">
    <source>
        <dbReference type="ARBA" id="ARBA00022989"/>
    </source>
</evidence>
<keyword evidence="6" id="KW-0547">Nucleotide-binding</keyword>
<feature type="transmembrane region" description="Helical" evidence="12">
    <location>
        <begin position="138"/>
        <end position="156"/>
    </location>
</feature>
<dbReference type="FunFam" id="1.20.1560.10:FF:000020">
    <property type="entry name" value="ABC metal ion transporter"/>
    <property type="match status" value="1"/>
</dbReference>
<evidence type="ECO:0000256" key="11">
    <source>
        <dbReference type="SAM" id="MobiDB-lite"/>
    </source>
</evidence>
<dbReference type="InterPro" id="IPR027417">
    <property type="entry name" value="P-loop_NTPase"/>
</dbReference>
<feature type="transmembrane region" description="Helical" evidence="12">
    <location>
        <begin position="54"/>
        <end position="80"/>
    </location>
</feature>
<feature type="transmembrane region" description="Helical" evidence="12">
    <location>
        <begin position="1026"/>
        <end position="1049"/>
    </location>
</feature>
<feature type="transmembrane region" description="Helical" evidence="12">
    <location>
        <begin position="168"/>
        <end position="187"/>
    </location>
</feature>
<keyword evidence="8 12" id="KW-1133">Transmembrane helix</keyword>
<comment type="subcellular location">
    <subcellularLocation>
        <location evidence="1">Vacuole membrane</location>
        <topology evidence="1">Multi-pass membrane protein</topology>
    </subcellularLocation>
</comment>
<evidence type="ECO:0000256" key="2">
    <source>
        <dbReference type="ARBA" id="ARBA00022448"/>
    </source>
</evidence>
<dbReference type="Pfam" id="PF24357">
    <property type="entry name" value="TMD0_ABC"/>
    <property type="match status" value="1"/>
</dbReference>
<keyword evidence="9 12" id="KW-0472">Membrane</keyword>
<keyword evidence="4 12" id="KW-0812">Transmembrane</keyword>
<dbReference type="InterPro" id="IPR017871">
    <property type="entry name" value="ABC_transporter-like_CS"/>
</dbReference>
<dbReference type="Gene3D" id="1.20.1560.10">
    <property type="entry name" value="ABC transporter type 1, transmembrane domain"/>
    <property type="match status" value="2"/>
</dbReference>
<evidence type="ECO:0000256" key="3">
    <source>
        <dbReference type="ARBA" id="ARBA00022554"/>
    </source>
</evidence>
<protein>
    <recommendedName>
        <fullName evidence="17">Bile pigment transporter 1</fullName>
    </recommendedName>
</protein>
<dbReference type="SUPFAM" id="SSF90123">
    <property type="entry name" value="ABC transporter transmembrane region"/>
    <property type="match status" value="2"/>
</dbReference>
<evidence type="ECO:0000256" key="5">
    <source>
        <dbReference type="ARBA" id="ARBA00022737"/>
    </source>
</evidence>
<reference evidence="16" key="1">
    <citation type="submission" date="2016-05" db="EMBL/GenBank/DDBJ databases">
        <title>Comparative genomics of biotechnologically important yeasts.</title>
        <authorList>
            <consortium name="DOE Joint Genome Institute"/>
            <person name="Riley R."/>
            <person name="Haridas S."/>
            <person name="Wolfe K.H."/>
            <person name="Lopes M.R."/>
            <person name="Hittinger C.T."/>
            <person name="Goker M."/>
            <person name="Salamov A."/>
            <person name="Wisecaver J."/>
            <person name="Long T.M."/>
            <person name="Aerts A.L."/>
            <person name="Barry K."/>
            <person name="Choi C."/>
            <person name="Clum A."/>
            <person name="Coughlan A.Y."/>
            <person name="Deshpande S."/>
            <person name="Douglass A.P."/>
            <person name="Hanson S.J."/>
            <person name="Klenk H.-P."/>
            <person name="Labutti K."/>
            <person name="Lapidus A."/>
            <person name="Lindquist E."/>
            <person name="Lipzen A."/>
            <person name="Meier-Kolthoff J.P."/>
            <person name="Ohm R.A."/>
            <person name="Otillar R.P."/>
            <person name="Pangilinan J."/>
            <person name="Peng Y."/>
            <person name="Rokas A."/>
            <person name="Rosa C.A."/>
            <person name="Scheuner C."/>
            <person name="Sibirny A.A."/>
            <person name="Slot J.C."/>
            <person name="Stielow J.B."/>
            <person name="Sun H."/>
            <person name="Kurtzman C.P."/>
            <person name="Blackwell M."/>
            <person name="Grigoriev I.V."/>
            <person name="Jeffries T.W."/>
        </authorList>
    </citation>
    <scope>NUCLEOTIDE SEQUENCE [LARGE SCALE GENOMIC DNA]</scope>
    <source>
        <strain evidence="16">NRRL Y-2460</strain>
    </source>
</reference>
<accession>A0A1E4TP55</accession>
<dbReference type="GO" id="GO:0005524">
    <property type="term" value="F:ATP binding"/>
    <property type="evidence" value="ECO:0007669"/>
    <property type="project" value="UniProtKB-KW"/>
</dbReference>
<dbReference type="Proteomes" id="UP000094236">
    <property type="component" value="Unassembled WGS sequence"/>
</dbReference>
<feature type="transmembrane region" description="Helical" evidence="12">
    <location>
        <begin position="312"/>
        <end position="332"/>
    </location>
</feature>
<feature type="transmembrane region" description="Helical" evidence="12">
    <location>
        <begin position="1163"/>
        <end position="1183"/>
    </location>
</feature>
<name>A0A1E4TP55_PACTA</name>
<dbReference type="PROSITE" id="PS00211">
    <property type="entry name" value="ABC_TRANSPORTER_1"/>
    <property type="match status" value="2"/>
</dbReference>
<evidence type="ECO:0000259" key="13">
    <source>
        <dbReference type="PROSITE" id="PS50893"/>
    </source>
</evidence>
<dbReference type="GO" id="GO:0140359">
    <property type="term" value="F:ABC-type transporter activity"/>
    <property type="evidence" value="ECO:0007669"/>
    <property type="project" value="InterPro"/>
</dbReference>
<dbReference type="GO" id="GO:0000329">
    <property type="term" value="C:fungal-type vacuole membrane"/>
    <property type="evidence" value="ECO:0007669"/>
    <property type="project" value="UniProtKB-ARBA"/>
</dbReference>
<dbReference type="InterPro" id="IPR050173">
    <property type="entry name" value="ABC_transporter_C-like"/>
</dbReference>
<dbReference type="SUPFAM" id="SSF52540">
    <property type="entry name" value="P-loop containing nucleoside triphosphate hydrolases"/>
    <property type="match status" value="2"/>
</dbReference>
<keyword evidence="5" id="KW-0677">Repeat</keyword>
<dbReference type="InterPro" id="IPR056227">
    <property type="entry name" value="TMD0_ABC"/>
</dbReference>
<dbReference type="FunFam" id="3.40.50.300:FF:000997">
    <property type="entry name" value="Multidrug resistance-associated protein 1"/>
    <property type="match status" value="1"/>
</dbReference>
<dbReference type="CDD" id="cd03250">
    <property type="entry name" value="ABCC_MRP_domain1"/>
    <property type="match status" value="1"/>
</dbReference>
<dbReference type="PANTHER" id="PTHR24223:SF443">
    <property type="entry name" value="MULTIDRUG-RESISTANCE LIKE PROTEIN 1, ISOFORM I"/>
    <property type="match status" value="1"/>
</dbReference>
<dbReference type="CDD" id="cd18603">
    <property type="entry name" value="ABC_6TM_MRP1_2_3_6_D2_like"/>
    <property type="match status" value="1"/>
</dbReference>
<feature type="transmembrane region" description="Helical" evidence="12">
    <location>
        <begin position="352"/>
        <end position="378"/>
    </location>
</feature>
<evidence type="ECO:0000256" key="1">
    <source>
        <dbReference type="ARBA" id="ARBA00004128"/>
    </source>
</evidence>
<evidence type="ECO:0000256" key="4">
    <source>
        <dbReference type="ARBA" id="ARBA00022692"/>
    </source>
</evidence>
<dbReference type="FunFam" id="3.40.50.300:FF:000565">
    <property type="entry name" value="ABC bile acid transporter"/>
    <property type="match status" value="1"/>
</dbReference>
<feature type="compositionally biased region" description="Polar residues" evidence="11">
    <location>
        <begin position="982"/>
        <end position="998"/>
    </location>
</feature>
<dbReference type="EMBL" id="KV454018">
    <property type="protein sequence ID" value="ODV93458.1"/>
    <property type="molecule type" value="Genomic_DNA"/>
</dbReference>
<evidence type="ECO:0000313" key="16">
    <source>
        <dbReference type="Proteomes" id="UP000094236"/>
    </source>
</evidence>
<evidence type="ECO:0000256" key="7">
    <source>
        <dbReference type="ARBA" id="ARBA00022840"/>
    </source>
</evidence>
<feature type="transmembrane region" description="Helical" evidence="12">
    <location>
        <begin position="1257"/>
        <end position="1276"/>
    </location>
</feature>
<organism evidence="15 16">
    <name type="scientific">Pachysolen tannophilus NRRL Y-2460</name>
    <dbReference type="NCBI Taxonomy" id="669874"/>
    <lineage>
        <taxon>Eukaryota</taxon>
        <taxon>Fungi</taxon>
        <taxon>Dikarya</taxon>
        <taxon>Ascomycota</taxon>
        <taxon>Saccharomycotina</taxon>
        <taxon>Pichiomycetes</taxon>
        <taxon>Pachysolenaceae</taxon>
        <taxon>Pachysolen</taxon>
    </lineage>
</organism>
<feature type="transmembrane region" description="Helical" evidence="12">
    <location>
        <begin position="433"/>
        <end position="452"/>
    </location>
</feature>
<dbReference type="InterPro" id="IPR011527">
    <property type="entry name" value="ABC1_TM_dom"/>
</dbReference>
<dbReference type="FunFam" id="1.20.1560.10:FF:000001">
    <property type="entry name" value="ATP-binding cassette subfamily C member 1"/>
    <property type="match status" value="1"/>
</dbReference>
<dbReference type="InterPro" id="IPR003439">
    <property type="entry name" value="ABC_transporter-like_ATP-bd"/>
</dbReference>
<feature type="domain" description="ABC transmembrane type-1" evidence="14">
    <location>
        <begin position="317"/>
        <end position="600"/>
    </location>
</feature>
<feature type="compositionally biased region" description="Polar residues" evidence="11">
    <location>
        <begin position="910"/>
        <end position="919"/>
    </location>
</feature>
<dbReference type="STRING" id="669874.A0A1E4TP55"/>
<evidence type="ECO:0000256" key="6">
    <source>
        <dbReference type="ARBA" id="ARBA00022741"/>
    </source>
</evidence>
<feature type="region of interest" description="Disordered" evidence="11">
    <location>
        <begin position="980"/>
        <end position="1002"/>
    </location>
</feature>
<dbReference type="InterPro" id="IPR036640">
    <property type="entry name" value="ABC1_TM_sf"/>
</dbReference>
<dbReference type="Pfam" id="PF00664">
    <property type="entry name" value="ABC_membrane"/>
    <property type="match status" value="2"/>
</dbReference>
<dbReference type="PANTHER" id="PTHR24223">
    <property type="entry name" value="ATP-BINDING CASSETTE SUB-FAMILY C"/>
    <property type="match status" value="1"/>
</dbReference>
<feature type="transmembrane region" description="Helical" evidence="12">
    <location>
        <begin position="458"/>
        <end position="479"/>
    </location>
</feature>
<sequence length="1609" mass="180195">MSIGEYAKSNIENHQYFFIQSRDIHVAGVNIHSDMNWNNSCGSWYPLVSQDSNALSPCFISALFTILSLSFASLGVFQLIQSLFYKNNFGGLGLRNTGGYHWIRMFSVFLQGLLYFIITSHLHHGDQNLSFTDTKSIGYGITFLTILFVFLPLHSVEVVSRVTASASLLLYWPLHIFLNCVVMIQQIFSDHKLVGNSKLMTGIEFLALINSIFILYMEYARWSPSRQLIHYYRVSELNLEVPNIISEITFSYLNKFMVKATTEEGITEEDIPYPIGFQYTDEAVAKLSENWEHELRKNPINPSLSMAVFKTVFKILIISLFLNFVDGALSVIQPQFLGLLISFFVPGHQRPVVLGLGISLLMFVISMLKIIVFNYFALLTFEAGLRAKSGLMSLVYQKALRLSTESQKKNNTGDIVNLVSVDVTRLQELFMQFQTLVSAPTKLFLALISLYALLGKSIFSSVIIILIVIPVNTFLVRTLKDLYKLQMTYKDARTKATNEILTSIKSIKLYSWENPMLANLEDIRNNKELKIMEKIGAYSGLVHFIWSSIPFFISCAIFSAFAFTSSNPLTPDLVFPALSLFNLISEPFFDVPNVVTALIETSVALRRISAFLTSDELDPELFKPLPKVHHLGEVSVKVSNATFLWSKPFVDGHGYYYDNDESELSSPKAALTGINFTARKGELSCIVGKVGSGKSSFIQALLGKLVYVPANNTRPVEVKVAGSVAYCSQVPWVMNASVKANILFGTKYEPDFYQRTIESCQLLDDLKTLPDGDATIVGEKGISLSGGQKARISLARTVYARADVYLLDDVLSAVDAHVGQNIVDQLFSGTGLLSSKTIILATNSISVLKHAKSIVALSDGKIVESGSYDQVMSNKSALYTLITDFSRDDSQDHDLEETLNEVVESDSETKLSATTTVQDATGEADDENLKKEDDEFEDVVKEIELYNGPEYDRSGSSVPIALEEIPLTVTLSHQSLRRASMDSYQRNPAESNTNQSRRSAQEVEKMQKGKVQWSVYMSYAKSCGYFGVNLLIFLTFLTTSLSVASSFWLKIWSESNVANGFNDNVFKFVGIYALLGMSSDFTLFIRALVLWLLCCIRASKILHDNMARAVMRSPMSFFETTPIGRIMNRFSNDINKIDEMLPRMFSGVFGASVRTLFMGLVIIYSMPIFIIIMIFLSICYLYYQKYYLETSRQLKRIASITLSPIFAHLQESLNGCDTIRAYRQVERFNFMNSANIDINMRATYTFRTTNRWLASRLQLIGSIVIFAASVLSLLTIGTNKPLSSGAVGLVMSYALQITDSLNWLVKSIVDVESNIVCVERVLEYSKLKSEALPIVEGHRPPPFWPSQGRVKFNHYSTKYRANLDPVLNDINLDIKSKEKIGIVGRTGAGKSTLTMAIFRLIEATEGNIEIDDIDISEIGLYDLRHKLSIIPQDSQALEGTIRQNLDPFGQYPEEELWRVLELSHLKDHVLSMAQDSIEKDYEVLESALDVKVSEGGGNLSVGQRQLMCLARALLNPSKLLILDEATAAVDVQTDKILQQTIRSEFKDKTILTIAHRLETVLDSDRVIVLEKGRVAEFDTPANLLANKDSIFHNLCKQGGYLEESSSSKS</sequence>
<keyword evidence="16" id="KW-1185">Reference proteome</keyword>
<dbReference type="GO" id="GO:0016887">
    <property type="term" value="F:ATP hydrolysis activity"/>
    <property type="evidence" value="ECO:0007669"/>
    <property type="project" value="InterPro"/>
</dbReference>
<evidence type="ECO:0000259" key="14">
    <source>
        <dbReference type="PROSITE" id="PS50929"/>
    </source>
</evidence>
<dbReference type="Pfam" id="PF00005">
    <property type="entry name" value="ABC_tran"/>
    <property type="match status" value="2"/>
</dbReference>
<keyword evidence="2" id="KW-0813">Transport</keyword>
<dbReference type="CDD" id="cd03244">
    <property type="entry name" value="ABCC_MRP_domain2"/>
    <property type="match status" value="1"/>
</dbReference>
<dbReference type="CDD" id="cd18579">
    <property type="entry name" value="ABC_6TM_ABCC_D1"/>
    <property type="match status" value="1"/>
</dbReference>
<feature type="region of interest" description="Disordered" evidence="11">
    <location>
        <begin position="901"/>
        <end position="933"/>
    </location>
</feature>
<dbReference type="InterPro" id="IPR003593">
    <property type="entry name" value="AAA+_ATPase"/>
</dbReference>
<evidence type="ECO:0000256" key="9">
    <source>
        <dbReference type="ARBA" id="ARBA00023136"/>
    </source>
</evidence>
<feature type="transmembrane region" description="Helical" evidence="12">
    <location>
        <begin position="535"/>
        <end position="561"/>
    </location>
</feature>
<keyword evidence="3" id="KW-0926">Vacuole</keyword>
<feature type="transmembrane region" description="Helical" evidence="12">
    <location>
        <begin position="1069"/>
        <end position="1093"/>
    </location>
</feature>
<feature type="domain" description="ABC transporter" evidence="13">
    <location>
        <begin position="636"/>
        <end position="884"/>
    </location>
</feature>
<evidence type="ECO:0000256" key="10">
    <source>
        <dbReference type="ARBA" id="ARBA00053425"/>
    </source>
</evidence>
<dbReference type="PROSITE" id="PS50893">
    <property type="entry name" value="ABC_TRANSPORTER_2"/>
    <property type="match status" value="2"/>
</dbReference>
<evidence type="ECO:0008006" key="17">
    <source>
        <dbReference type="Google" id="ProtNLM"/>
    </source>
</evidence>
<dbReference type="OrthoDB" id="6500128at2759"/>
<dbReference type="InterPro" id="IPR044746">
    <property type="entry name" value="ABCC_6TM_D1"/>
</dbReference>
<keyword evidence="7" id="KW-0067">ATP-binding</keyword>
<feature type="domain" description="ABC transporter" evidence="13">
    <location>
        <begin position="1350"/>
        <end position="1596"/>
    </location>
</feature>